<dbReference type="OrthoDB" id="5196541at2"/>
<dbReference type="EMBL" id="VFOS01000001">
    <property type="protein sequence ID" value="TQL64898.1"/>
    <property type="molecule type" value="Genomic_DNA"/>
</dbReference>
<dbReference type="RefSeq" id="WP_142120175.1">
    <property type="nucleotide sequence ID" value="NZ_BAAASV010000002.1"/>
</dbReference>
<keyword evidence="3" id="KW-1185">Reference proteome</keyword>
<evidence type="ECO:0000313" key="3">
    <source>
        <dbReference type="Proteomes" id="UP000315389"/>
    </source>
</evidence>
<dbReference type="PANTHER" id="PTHR42695">
    <property type="entry name" value="GLUTAMINE AMIDOTRANSFERASE YLR126C-RELATED"/>
    <property type="match status" value="1"/>
</dbReference>
<proteinExistence type="predicted"/>
<sequence>MKPFLLLATRFDDPVADAEYEAFRSYGGLSDGELVRVRLEQAPMPAIELDDYSGIIIGGGPFNASDPQASKSGVQVRVEEELGALVDRIVEADFPLLGACYGVGAVATRLGAKVDTRFGEPVSAVPITLTKEGKEDDLSASLPETFLGFVGHKEACSELPPGAVLLASSPLCPVQMFRYGRNLYVTQFHPELDTPGIVQRVRTYQDEGYFDPAELEAVIARVEGVKVTEPSRLLAAFVARYAR</sequence>
<organism evidence="2 3">
    <name type="scientific">Rarobacter faecitabidus</name>
    <dbReference type="NCBI Taxonomy" id="13243"/>
    <lineage>
        <taxon>Bacteria</taxon>
        <taxon>Bacillati</taxon>
        <taxon>Actinomycetota</taxon>
        <taxon>Actinomycetes</taxon>
        <taxon>Micrococcales</taxon>
        <taxon>Rarobacteraceae</taxon>
        <taxon>Rarobacter</taxon>
    </lineage>
</organism>
<dbReference type="Gene3D" id="3.40.50.880">
    <property type="match status" value="1"/>
</dbReference>
<accession>A0A542ZX19</accession>
<dbReference type="PANTHER" id="PTHR42695:SF5">
    <property type="entry name" value="GLUTAMINE AMIDOTRANSFERASE YLR126C-RELATED"/>
    <property type="match status" value="1"/>
</dbReference>
<dbReference type="AlphaFoldDB" id="A0A542ZX19"/>
<comment type="caution">
    <text evidence="2">The sequence shown here is derived from an EMBL/GenBank/DDBJ whole genome shotgun (WGS) entry which is preliminary data.</text>
</comment>
<dbReference type="PROSITE" id="PS51273">
    <property type="entry name" value="GATASE_TYPE_1"/>
    <property type="match status" value="1"/>
</dbReference>
<dbReference type="SUPFAM" id="SSF52317">
    <property type="entry name" value="Class I glutamine amidotransferase-like"/>
    <property type="match status" value="1"/>
</dbReference>
<protein>
    <submittedName>
        <fullName evidence="2">GMP synthase (Glutamine-hydrolysing)</fullName>
    </submittedName>
</protein>
<dbReference type="InterPro" id="IPR017926">
    <property type="entry name" value="GATASE"/>
</dbReference>
<dbReference type="Proteomes" id="UP000315389">
    <property type="component" value="Unassembled WGS sequence"/>
</dbReference>
<dbReference type="Pfam" id="PF00117">
    <property type="entry name" value="GATase"/>
    <property type="match status" value="1"/>
</dbReference>
<feature type="domain" description="Glutamine amidotransferase" evidence="1">
    <location>
        <begin position="43"/>
        <end position="192"/>
    </location>
</feature>
<evidence type="ECO:0000313" key="2">
    <source>
        <dbReference type="EMBL" id="TQL64898.1"/>
    </source>
</evidence>
<dbReference type="InterPro" id="IPR029062">
    <property type="entry name" value="Class_I_gatase-like"/>
</dbReference>
<evidence type="ECO:0000259" key="1">
    <source>
        <dbReference type="Pfam" id="PF00117"/>
    </source>
</evidence>
<name>A0A542ZX19_RARFA</name>
<dbReference type="CDD" id="cd01741">
    <property type="entry name" value="GATase1_1"/>
    <property type="match status" value="1"/>
</dbReference>
<gene>
    <name evidence="2" type="ORF">FB461_1426</name>
</gene>
<dbReference type="GO" id="GO:0005829">
    <property type="term" value="C:cytosol"/>
    <property type="evidence" value="ECO:0007669"/>
    <property type="project" value="TreeGrafter"/>
</dbReference>
<reference evidence="2 3" key="1">
    <citation type="submission" date="2019-06" db="EMBL/GenBank/DDBJ databases">
        <title>Sequencing the genomes of 1000 actinobacteria strains.</title>
        <authorList>
            <person name="Klenk H.-P."/>
        </authorList>
    </citation>
    <scope>NUCLEOTIDE SEQUENCE [LARGE SCALE GENOMIC DNA]</scope>
    <source>
        <strain evidence="2 3">DSM 4813</strain>
    </source>
</reference>
<dbReference type="InterPro" id="IPR044992">
    <property type="entry name" value="ChyE-like"/>
</dbReference>
<dbReference type="NCBIfam" id="NF005743">
    <property type="entry name" value="PRK07567.1"/>
    <property type="match status" value="1"/>
</dbReference>